<reference evidence="8 9" key="1">
    <citation type="journal article" date="2023" name="Hortic Res">
        <title>Pangenome of water caltrop reveals structural variations and asymmetric subgenome divergence after allopolyploidization.</title>
        <authorList>
            <person name="Zhang X."/>
            <person name="Chen Y."/>
            <person name="Wang L."/>
            <person name="Yuan Y."/>
            <person name="Fang M."/>
            <person name="Shi L."/>
            <person name="Lu R."/>
            <person name="Comes H.P."/>
            <person name="Ma Y."/>
            <person name="Chen Y."/>
            <person name="Huang G."/>
            <person name="Zhou Y."/>
            <person name="Zheng Z."/>
            <person name="Qiu Y."/>
        </authorList>
    </citation>
    <scope>NUCLEOTIDE SEQUENCE [LARGE SCALE GENOMIC DNA]</scope>
    <source>
        <tissue evidence="8">Roots</tissue>
    </source>
</reference>
<evidence type="ECO:0000313" key="8">
    <source>
        <dbReference type="EMBL" id="KAK4744201.1"/>
    </source>
</evidence>
<dbReference type="PROSITE" id="PS50846">
    <property type="entry name" value="HMA_2"/>
    <property type="match status" value="1"/>
</dbReference>
<gene>
    <name evidence="8" type="ORF">SAY87_010513</name>
</gene>
<feature type="compositionally biased region" description="Basic and acidic residues" evidence="6">
    <location>
        <begin position="100"/>
        <end position="116"/>
    </location>
</feature>
<dbReference type="Proteomes" id="UP001345219">
    <property type="component" value="Chromosome 9"/>
</dbReference>
<dbReference type="Pfam" id="PF00403">
    <property type="entry name" value="HMA"/>
    <property type="match status" value="1"/>
</dbReference>
<evidence type="ECO:0000256" key="1">
    <source>
        <dbReference type="ARBA" id="ARBA00022481"/>
    </source>
</evidence>
<evidence type="ECO:0000256" key="6">
    <source>
        <dbReference type="SAM" id="MobiDB-lite"/>
    </source>
</evidence>
<keyword evidence="2" id="KW-0479">Metal-binding</keyword>
<evidence type="ECO:0000256" key="4">
    <source>
        <dbReference type="ARBA" id="ARBA00023289"/>
    </source>
</evidence>
<keyword evidence="1" id="KW-0488">Methylation</keyword>
<feature type="region of interest" description="Disordered" evidence="6">
    <location>
        <begin position="95"/>
        <end position="231"/>
    </location>
</feature>
<dbReference type="AlphaFoldDB" id="A0AAN7JAY0"/>
<dbReference type="PANTHER" id="PTHR45868">
    <property type="entry name" value="HEAVY METAL-ASSOCIATED ISOPRENYLATED PLANT PROTEIN 33-RELATED"/>
    <property type="match status" value="1"/>
</dbReference>
<feature type="compositionally biased region" description="Basic and acidic residues" evidence="6">
    <location>
        <begin position="136"/>
        <end position="166"/>
    </location>
</feature>
<dbReference type="SUPFAM" id="SSF55008">
    <property type="entry name" value="HMA, heavy metal-associated domain"/>
    <property type="match status" value="1"/>
</dbReference>
<accession>A0AAN7JAY0</accession>
<evidence type="ECO:0000256" key="3">
    <source>
        <dbReference type="ARBA" id="ARBA00023288"/>
    </source>
</evidence>
<keyword evidence="3" id="KW-0449">Lipoprotein</keyword>
<keyword evidence="9" id="KW-1185">Reference proteome</keyword>
<dbReference type="CDD" id="cd00371">
    <property type="entry name" value="HMA"/>
    <property type="match status" value="1"/>
</dbReference>
<dbReference type="PANTHER" id="PTHR45868:SF69">
    <property type="entry name" value="HEAVY METAL-ASSOCIATED ISOPRENYLATED PLANT PROTEIN 35"/>
    <property type="match status" value="1"/>
</dbReference>
<keyword evidence="4" id="KW-0636">Prenylation</keyword>
<dbReference type="InterPro" id="IPR036163">
    <property type="entry name" value="HMA_dom_sf"/>
</dbReference>
<proteinExistence type="inferred from homology"/>
<comment type="caution">
    <text evidence="8">The sequence shown here is derived from an EMBL/GenBank/DDBJ whole genome shotgun (WGS) entry which is preliminary data.</text>
</comment>
<dbReference type="Gene3D" id="3.30.70.100">
    <property type="match status" value="1"/>
</dbReference>
<dbReference type="EMBL" id="JAXIOK010000022">
    <property type="protein sequence ID" value="KAK4744201.1"/>
    <property type="molecule type" value="Genomic_DNA"/>
</dbReference>
<evidence type="ECO:0000256" key="2">
    <source>
        <dbReference type="ARBA" id="ARBA00022723"/>
    </source>
</evidence>
<feature type="compositionally biased region" description="Basic and acidic residues" evidence="6">
    <location>
        <begin position="176"/>
        <end position="192"/>
    </location>
</feature>
<evidence type="ECO:0000259" key="7">
    <source>
        <dbReference type="PROSITE" id="PS50846"/>
    </source>
</evidence>
<evidence type="ECO:0000256" key="5">
    <source>
        <dbReference type="ARBA" id="ARBA00024045"/>
    </source>
</evidence>
<organism evidence="8 9">
    <name type="scientific">Trapa incisa</name>
    <dbReference type="NCBI Taxonomy" id="236973"/>
    <lineage>
        <taxon>Eukaryota</taxon>
        <taxon>Viridiplantae</taxon>
        <taxon>Streptophyta</taxon>
        <taxon>Embryophyta</taxon>
        <taxon>Tracheophyta</taxon>
        <taxon>Spermatophyta</taxon>
        <taxon>Magnoliopsida</taxon>
        <taxon>eudicotyledons</taxon>
        <taxon>Gunneridae</taxon>
        <taxon>Pentapetalae</taxon>
        <taxon>rosids</taxon>
        <taxon>malvids</taxon>
        <taxon>Myrtales</taxon>
        <taxon>Lythraceae</taxon>
        <taxon>Trapa</taxon>
    </lineage>
</organism>
<protein>
    <recommendedName>
        <fullName evidence="7">HMA domain-containing protein</fullName>
    </recommendedName>
</protein>
<name>A0AAN7JAY0_9MYRT</name>
<comment type="similarity">
    <text evidence="5">Belongs to the HIPP family.</text>
</comment>
<sequence>MAHAEGITEAEGVEGNPKPLNYKTWVLKVSIHCEACKKKVNKILHKIEGVCRTDIDLKQQRVTVTGNVEAETLISRIEKKTGKCPTLLLPDKAAVQKKAATNEKKQQTKPEPKEPPHSISNNADRNNGGEAPMEDGEVKRKTECLTPVDESKSKSASRTCEEKGPGKEAGAGEVKGSSDDKDNAEEEIRPVPEKAAAANSEGDGSGNCGKKKKLRGQNGNGGNNMIGGQKVSTKDEQSTVPHQKFDGNPYSGSYAIHHYHGPPALSYHTWQPMIHSGSSHYAPQPPPTYYAYSHPGQGSEHVPPYLHMYSVHQSDSFEMFSDENPNACLIM</sequence>
<dbReference type="GO" id="GO:0046872">
    <property type="term" value="F:metal ion binding"/>
    <property type="evidence" value="ECO:0007669"/>
    <property type="project" value="UniProtKB-KW"/>
</dbReference>
<evidence type="ECO:0000313" key="9">
    <source>
        <dbReference type="Proteomes" id="UP001345219"/>
    </source>
</evidence>
<feature type="domain" description="HMA" evidence="7">
    <location>
        <begin position="22"/>
        <end position="89"/>
    </location>
</feature>
<dbReference type="InterPro" id="IPR006121">
    <property type="entry name" value="HMA_dom"/>
</dbReference>